<feature type="repeat" description="TPR" evidence="1">
    <location>
        <begin position="22"/>
        <end position="55"/>
    </location>
</feature>
<dbReference type="InterPro" id="IPR011990">
    <property type="entry name" value="TPR-like_helical_dom_sf"/>
</dbReference>
<dbReference type="InterPro" id="IPR019734">
    <property type="entry name" value="TPR_rpt"/>
</dbReference>
<evidence type="ECO:0000256" key="1">
    <source>
        <dbReference type="PROSITE-ProRule" id="PRU00339"/>
    </source>
</evidence>
<keyword evidence="1" id="KW-0802">TPR repeat</keyword>
<dbReference type="PANTHER" id="PTHR12558:SF13">
    <property type="entry name" value="CELL DIVISION CYCLE PROTEIN 27 HOMOLOG"/>
    <property type="match status" value="1"/>
</dbReference>
<dbReference type="EMBL" id="LJUJ01000001">
    <property type="protein sequence ID" value="KPK64846.1"/>
    <property type="molecule type" value="Genomic_DNA"/>
</dbReference>
<feature type="repeat" description="TPR" evidence="1">
    <location>
        <begin position="496"/>
        <end position="529"/>
    </location>
</feature>
<protein>
    <submittedName>
        <fullName evidence="2">Uncharacterized protein</fullName>
    </submittedName>
</protein>
<feature type="repeat" description="TPR" evidence="1">
    <location>
        <begin position="56"/>
        <end position="89"/>
    </location>
</feature>
<dbReference type="STRING" id="1703779.AMJ83_01345"/>
<name>A0A0S8FWA1_UNCW3</name>
<proteinExistence type="predicted"/>
<dbReference type="SMART" id="SM00028">
    <property type="entry name" value="TPR"/>
    <property type="match status" value="11"/>
</dbReference>
<gene>
    <name evidence="2" type="ORF">AMJ83_01345</name>
</gene>
<dbReference type="Pfam" id="PF13181">
    <property type="entry name" value="TPR_8"/>
    <property type="match status" value="1"/>
</dbReference>
<comment type="caution">
    <text evidence="2">The sequence shown here is derived from an EMBL/GenBank/DDBJ whole genome shotgun (WGS) entry which is preliminary data.</text>
</comment>
<sequence>MAVIYIFRVLALSLILFSSESALELFSIGSQLEFEGKISEAIDYYKRAREKAPEAIEIYVSLASALYMLQRFDEGIVYAQEALTIEPDDARLCQIIALGYVGKRDFKNAIEYYERTLEIEPNVPEINMAISTLLEASGEIANAINVLERMPSEVRTVDVYLRLAALSGKINDHVAAIDYYRQGHALDTSNVATIIGIGTGFDMIGMKDSAIYYYEQVNADTFIPHVAQRLVDIYIDTDTYDRVPKIAGAILEYEPDNNHVRRSLGFAYYKQEMFESAANEFYVALRYDPGDTYSAFYLSRIYFEQAEYDKAMIELNNALNINPDFIELWIYSGFVALEKEQFDVAQHAFTEAAYRGGDLAQIYYLLGAIAETQENDVEAYSYYKKALVENRSNLSALQALANLTSRLGRDREAFKIFQQILDVDTANAVALNYVGYTYAERNDSLEYALELVNKALDIDVDNGYYIDSRGWIFYMMGRYEDALQELKRASEIVEDAVILEHLGDVYIKLDDLGRARDAYDRALEFEPDNRELRRKVQQLK</sequence>
<feature type="repeat" description="TPR" evidence="1">
    <location>
        <begin position="360"/>
        <end position="393"/>
    </location>
</feature>
<feature type="repeat" description="TPR" evidence="1">
    <location>
        <begin position="90"/>
        <end position="123"/>
    </location>
</feature>
<dbReference type="PROSITE" id="PS50005">
    <property type="entry name" value="TPR"/>
    <property type="match status" value="7"/>
</dbReference>
<feature type="repeat" description="TPR" evidence="1">
    <location>
        <begin position="292"/>
        <end position="325"/>
    </location>
</feature>
<accession>A0A0S8FWA1</accession>
<dbReference type="PANTHER" id="PTHR12558">
    <property type="entry name" value="CELL DIVISION CYCLE 16,23,27"/>
    <property type="match status" value="1"/>
</dbReference>
<evidence type="ECO:0000313" key="3">
    <source>
        <dbReference type="Proteomes" id="UP000051373"/>
    </source>
</evidence>
<dbReference type="PROSITE" id="PS50293">
    <property type="entry name" value="TPR_REGION"/>
    <property type="match status" value="1"/>
</dbReference>
<organism evidence="2 3">
    <name type="scientific">candidate division WOR_3 bacterium SM23_42</name>
    <dbReference type="NCBI Taxonomy" id="1703779"/>
    <lineage>
        <taxon>Bacteria</taxon>
        <taxon>Bacteria division WOR-3</taxon>
    </lineage>
</organism>
<dbReference type="Pfam" id="PF13432">
    <property type="entry name" value="TPR_16"/>
    <property type="match status" value="1"/>
</dbReference>
<dbReference type="AlphaFoldDB" id="A0A0S8FWA1"/>
<evidence type="ECO:0000313" key="2">
    <source>
        <dbReference type="EMBL" id="KPK64846.1"/>
    </source>
</evidence>
<dbReference type="SUPFAM" id="SSF48452">
    <property type="entry name" value="TPR-like"/>
    <property type="match status" value="2"/>
</dbReference>
<dbReference type="Gene3D" id="1.25.40.10">
    <property type="entry name" value="Tetratricopeptide repeat domain"/>
    <property type="match status" value="4"/>
</dbReference>
<reference evidence="2 3" key="1">
    <citation type="journal article" date="2015" name="Microbiome">
        <title>Genomic resolution of linkages in carbon, nitrogen, and sulfur cycling among widespread estuary sediment bacteria.</title>
        <authorList>
            <person name="Baker B.J."/>
            <person name="Lazar C.S."/>
            <person name="Teske A.P."/>
            <person name="Dick G.J."/>
        </authorList>
    </citation>
    <scope>NUCLEOTIDE SEQUENCE [LARGE SCALE GENOMIC DNA]</scope>
    <source>
        <strain evidence="2">SM23_42</strain>
    </source>
</reference>
<dbReference type="Pfam" id="PF14559">
    <property type="entry name" value="TPR_19"/>
    <property type="match status" value="3"/>
</dbReference>
<dbReference type="Proteomes" id="UP000051373">
    <property type="component" value="Unassembled WGS sequence"/>
</dbReference>
<feature type="repeat" description="TPR" evidence="1">
    <location>
        <begin position="258"/>
        <end position="291"/>
    </location>
</feature>